<organism evidence="2 3">
    <name type="scientific">Clostridium disporicum</name>
    <dbReference type="NCBI Taxonomy" id="84024"/>
    <lineage>
        <taxon>Bacteria</taxon>
        <taxon>Bacillati</taxon>
        <taxon>Bacillota</taxon>
        <taxon>Clostridia</taxon>
        <taxon>Eubacteriales</taxon>
        <taxon>Clostridiaceae</taxon>
        <taxon>Clostridium</taxon>
    </lineage>
</organism>
<reference evidence="2 3" key="1">
    <citation type="submission" date="2015-09" db="EMBL/GenBank/DDBJ databases">
        <authorList>
            <consortium name="Pathogen Informatics"/>
        </authorList>
    </citation>
    <scope>NUCLEOTIDE SEQUENCE [LARGE SCALE GENOMIC DNA]</scope>
    <source>
        <strain evidence="2 3">2789STDY5834856</strain>
    </source>
</reference>
<dbReference type="AlphaFoldDB" id="A0A174KFM6"/>
<gene>
    <name evidence="2" type="ORF">ERS852471_03009</name>
</gene>
<keyword evidence="1" id="KW-0472">Membrane</keyword>
<evidence type="ECO:0000313" key="2">
    <source>
        <dbReference type="EMBL" id="CUP10783.1"/>
    </source>
</evidence>
<name>A0A174KFM6_9CLOT</name>
<dbReference type="OrthoDB" id="1908850at2"/>
<protein>
    <submittedName>
        <fullName evidence="2">Uncharacterized protein</fullName>
    </submittedName>
</protein>
<evidence type="ECO:0000313" key="3">
    <source>
        <dbReference type="Proteomes" id="UP000095594"/>
    </source>
</evidence>
<dbReference type="Pfam" id="PF21846">
    <property type="entry name" value="DUF6905"/>
    <property type="match status" value="1"/>
</dbReference>
<feature type="transmembrane region" description="Helical" evidence="1">
    <location>
        <begin position="30"/>
        <end position="48"/>
    </location>
</feature>
<feature type="transmembrane region" description="Helical" evidence="1">
    <location>
        <begin position="7"/>
        <end position="24"/>
    </location>
</feature>
<feature type="transmembrane region" description="Helical" evidence="1">
    <location>
        <begin position="91"/>
        <end position="111"/>
    </location>
</feature>
<sequence length="135" mass="14451">MRVIKAIIGGFIAALVINGVWGIFTENLGTLGGILAAVFLVGTMWFLNHYIGLIPNEKNSAFIDMGISIGIACIVRDMIRIGNVDEILTSIPTLILVIVGGSIGGTLSVFVKKDMKKDKESSETIKDIDSIESLV</sequence>
<dbReference type="RefSeq" id="WP_055267961.1">
    <property type="nucleotide sequence ID" value="NZ_CABIXQ010000026.1"/>
</dbReference>
<evidence type="ECO:0000256" key="1">
    <source>
        <dbReference type="SAM" id="Phobius"/>
    </source>
</evidence>
<keyword evidence="1" id="KW-0812">Transmembrane</keyword>
<feature type="transmembrane region" description="Helical" evidence="1">
    <location>
        <begin position="60"/>
        <end position="79"/>
    </location>
</feature>
<proteinExistence type="predicted"/>
<dbReference type="InterPro" id="IPR054200">
    <property type="entry name" value="DUF6905"/>
</dbReference>
<dbReference type="EMBL" id="CYZX01000026">
    <property type="protein sequence ID" value="CUP10783.1"/>
    <property type="molecule type" value="Genomic_DNA"/>
</dbReference>
<accession>A0A174KFM6</accession>
<keyword evidence="1" id="KW-1133">Transmembrane helix</keyword>
<dbReference type="Proteomes" id="UP000095594">
    <property type="component" value="Unassembled WGS sequence"/>
</dbReference>